<dbReference type="InParanoid" id="Q22NA6"/>
<organism evidence="4 5">
    <name type="scientific">Tetrahymena thermophila (strain SB210)</name>
    <dbReference type="NCBI Taxonomy" id="312017"/>
    <lineage>
        <taxon>Eukaryota</taxon>
        <taxon>Sar</taxon>
        <taxon>Alveolata</taxon>
        <taxon>Ciliophora</taxon>
        <taxon>Intramacronucleata</taxon>
        <taxon>Oligohymenophorea</taxon>
        <taxon>Hymenostomatida</taxon>
        <taxon>Tetrahymenina</taxon>
        <taxon>Tetrahymenidae</taxon>
        <taxon>Tetrahymena</taxon>
    </lineage>
</organism>
<keyword evidence="1" id="KW-0175">Coiled coil</keyword>
<evidence type="ECO:0000256" key="1">
    <source>
        <dbReference type="SAM" id="Coils"/>
    </source>
</evidence>
<dbReference type="GeneID" id="7844154"/>
<evidence type="ECO:0000313" key="4">
    <source>
        <dbReference type="EMBL" id="EAR86879.1"/>
    </source>
</evidence>
<dbReference type="RefSeq" id="XP_001007124.1">
    <property type="nucleotide sequence ID" value="XM_001007124.1"/>
</dbReference>
<evidence type="ECO:0000256" key="3">
    <source>
        <dbReference type="SAM" id="SignalP"/>
    </source>
</evidence>
<dbReference type="AlphaFoldDB" id="Q22NA6"/>
<evidence type="ECO:0000313" key="5">
    <source>
        <dbReference type="Proteomes" id="UP000009168"/>
    </source>
</evidence>
<feature type="signal peptide" evidence="3">
    <location>
        <begin position="1"/>
        <end position="19"/>
    </location>
</feature>
<dbReference type="EMBL" id="GG662857">
    <property type="protein sequence ID" value="EAR86879.1"/>
    <property type="molecule type" value="Genomic_DNA"/>
</dbReference>
<name>Q22NA6_TETTS</name>
<feature type="transmembrane region" description="Helical" evidence="2">
    <location>
        <begin position="198"/>
        <end position="216"/>
    </location>
</feature>
<gene>
    <name evidence="4" type="ORF">TTHERM_00209330</name>
</gene>
<feature type="chain" id="PRO_5004201141" evidence="3">
    <location>
        <begin position="20"/>
        <end position="217"/>
    </location>
</feature>
<dbReference type="HOGENOM" id="CLU_1263825_0_0_1"/>
<reference evidence="5" key="1">
    <citation type="journal article" date="2006" name="PLoS Biol.">
        <title>Macronuclear genome sequence of the ciliate Tetrahymena thermophila, a model eukaryote.</title>
        <authorList>
            <person name="Eisen J.A."/>
            <person name="Coyne R.S."/>
            <person name="Wu M."/>
            <person name="Wu D."/>
            <person name="Thiagarajan M."/>
            <person name="Wortman J.R."/>
            <person name="Badger J.H."/>
            <person name="Ren Q."/>
            <person name="Amedeo P."/>
            <person name="Jones K.M."/>
            <person name="Tallon L.J."/>
            <person name="Delcher A.L."/>
            <person name="Salzberg S.L."/>
            <person name="Silva J.C."/>
            <person name="Haas B.J."/>
            <person name="Majoros W.H."/>
            <person name="Farzad M."/>
            <person name="Carlton J.M."/>
            <person name="Smith R.K. Jr."/>
            <person name="Garg J."/>
            <person name="Pearlman R.E."/>
            <person name="Karrer K.M."/>
            <person name="Sun L."/>
            <person name="Manning G."/>
            <person name="Elde N.C."/>
            <person name="Turkewitz A.P."/>
            <person name="Asai D.J."/>
            <person name="Wilkes D.E."/>
            <person name="Wang Y."/>
            <person name="Cai H."/>
            <person name="Collins K."/>
            <person name="Stewart B.A."/>
            <person name="Lee S.R."/>
            <person name="Wilamowska K."/>
            <person name="Weinberg Z."/>
            <person name="Ruzzo W.L."/>
            <person name="Wloga D."/>
            <person name="Gaertig J."/>
            <person name="Frankel J."/>
            <person name="Tsao C.-C."/>
            <person name="Gorovsky M.A."/>
            <person name="Keeling P.J."/>
            <person name="Waller R.F."/>
            <person name="Patron N.J."/>
            <person name="Cherry J.M."/>
            <person name="Stover N.A."/>
            <person name="Krieger C.J."/>
            <person name="del Toro C."/>
            <person name="Ryder H.F."/>
            <person name="Williamson S.C."/>
            <person name="Barbeau R.A."/>
            <person name="Hamilton E.P."/>
            <person name="Orias E."/>
        </authorList>
    </citation>
    <scope>NUCLEOTIDE SEQUENCE [LARGE SCALE GENOMIC DNA]</scope>
    <source>
        <strain evidence="5">SB210</strain>
    </source>
</reference>
<keyword evidence="2" id="KW-0472">Membrane</keyword>
<dbReference type="Proteomes" id="UP000009168">
    <property type="component" value="Unassembled WGS sequence"/>
</dbReference>
<keyword evidence="2" id="KW-1133">Transmembrane helix</keyword>
<dbReference type="KEGG" id="tet:TTHERM_00209330"/>
<protein>
    <submittedName>
        <fullName evidence="4">Transmembrane protein, putative</fullName>
    </submittedName>
</protein>
<sequence length="217" mass="24683">MKSLLIITLIFCFFGYGLSENTKCPLNLSCDSSNTSCQNELNQFQQCISTKCDSQSIQSQDAKEIFDCYYVKCKTDYQPFQSEILKMFQCLNLTQSEETQDDTKESEAKMEEIKANLLKSKQDLCLAQMITDCLASTKECVPNFYFQLYCISSQCQLEDNSSISDINKCIQSTCQSNYDELKKLNIQFSQCLQQLSNISFGYIPGVTILLALILIVI</sequence>
<evidence type="ECO:0000256" key="2">
    <source>
        <dbReference type="SAM" id="Phobius"/>
    </source>
</evidence>
<keyword evidence="2 4" id="KW-0812">Transmembrane</keyword>
<accession>Q22NA6</accession>
<feature type="coiled-coil region" evidence="1">
    <location>
        <begin position="96"/>
        <end position="123"/>
    </location>
</feature>
<keyword evidence="5" id="KW-1185">Reference proteome</keyword>
<proteinExistence type="predicted"/>
<keyword evidence="3" id="KW-0732">Signal</keyword>